<dbReference type="InterPro" id="IPR008255">
    <property type="entry name" value="Pyr_nucl-diS_OxRdtase_2_AS"/>
</dbReference>
<protein>
    <submittedName>
        <fullName evidence="8">FAD-binding protein</fullName>
    </submittedName>
</protein>
<keyword evidence="2" id="KW-0274">FAD</keyword>
<dbReference type="InterPro" id="IPR050097">
    <property type="entry name" value="Ferredoxin-NADP_redctase_2"/>
</dbReference>
<evidence type="ECO:0000259" key="7">
    <source>
        <dbReference type="Pfam" id="PF07992"/>
    </source>
</evidence>
<comment type="catalytic activity">
    <reaction evidence="6">
        <text>[thioredoxin]-dithiol + NADP(+) = [thioredoxin]-disulfide + NADPH + H(+)</text>
        <dbReference type="Rhea" id="RHEA:20345"/>
        <dbReference type="Rhea" id="RHEA-COMP:10698"/>
        <dbReference type="Rhea" id="RHEA-COMP:10700"/>
        <dbReference type="ChEBI" id="CHEBI:15378"/>
        <dbReference type="ChEBI" id="CHEBI:29950"/>
        <dbReference type="ChEBI" id="CHEBI:50058"/>
        <dbReference type="ChEBI" id="CHEBI:57783"/>
        <dbReference type="ChEBI" id="CHEBI:58349"/>
        <dbReference type="EC" id="1.8.1.9"/>
    </reaction>
</comment>
<dbReference type="InterPro" id="IPR023753">
    <property type="entry name" value="FAD/NAD-binding_dom"/>
</dbReference>
<organism evidence="8 9">
    <name type="scientific">Olsenella porci</name>
    <dbReference type="NCBI Taxonomy" id="2652279"/>
    <lineage>
        <taxon>Bacteria</taxon>
        <taxon>Bacillati</taxon>
        <taxon>Actinomycetota</taxon>
        <taxon>Coriobacteriia</taxon>
        <taxon>Coriobacteriales</taxon>
        <taxon>Atopobiaceae</taxon>
        <taxon>Olsenella</taxon>
    </lineage>
</organism>
<dbReference type="RefSeq" id="WP_154433847.1">
    <property type="nucleotide sequence ID" value="NZ_VUNC01000002.1"/>
</dbReference>
<name>A0A6N7XQ11_9ACTN</name>
<evidence type="ECO:0000256" key="4">
    <source>
        <dbReference type="ARBA" id="ARBA00023157"/>
    </source>
</evidence>
<evidence type="ECO:0000256" key="3">
    <source>
        <dbReference type="ARBA" id="ARBA00023002"/>
    </source>
</evidence>
<dbReference type="SUPFAM" id="SSF51905">
    <property type="entry name" value="FAD/NAD(P)-binding domain"/>
    <property type="match status" value="1"/>
</dbReference>
<dbReference type="PRINTS" id="PR00469">
    <property type="entry name" value="PNDRDTASEII"/>
</dbReference>
<evidence type="ECO:0000313" key="8">
    <source>
        <dbReference type="EMBL" id="MST72076.1"/>
    </source>
</evidence>
<accession>A0A6N7XQ11</accession>
<evidence type="ECO:0000256" key="5">
    <source>
        <dbReference type="ARBA" id="ARBA00023284"/>
    </source>
</evidence>
<dbReference type="EMBL" id="VUNC01000002">
    <property type="protein sequence ID" value="MST72076.1"/>
    <property type="molecule type" value="Genomic_DNA"/>
</dbReference>
<keyword evidence="1" id="KW-0285">Flavoprotein</keyword>
<dbReference type="Gene3D" id="3.50.50.60">
    <property type="entry name" value="FAD/NAD(P)-binding domain"/>
    <property type="match status" value="2"/>
</dbReference>
<gene>
    <name evidence="8" type="ORF">FYJ68_02980</name>
</gene>
<keyword evidence="5" id="KW-0676">Redox-active center</keyword>
<evidence type="ECO:0000256" key="2">
    <source>
        <dbReference type="ARBA" id="ARBA00022827"/>
    </source>
</evidence>
<sequence>MSTQHIRDLVIVGGGPAGLSASLYAARALLDTVTLEQEAVGGQAILTSEIDNYPGLPHTDGFSLSDAMKGQAEEFGADIRMEDVRSIERDDTTGIFTVATSSGSYASKAVILAGGASPREAGFEGEREFRGHGVSYCATCDGMFYRGKQVFVVGGGNSACEEALFLSKFASKVTLLVRKDHLRATALVAREVSQNPKLEVRFNTSLVSVTGGTLLSGVTLRDNLSGRETTEKYDEGSFGVFVFVGRVPGSSLVEGLAELDPRGYVVTDDHMATRTPGLYAAGDVRRTPLRQVITAASDGAVAATSVATFLGQPLEG</sequence>
<proteinExistence type="predicted"/>
<evidence type="ECO:0000313" key="9">
    <source>
        <dbReference type="Proteomes" id="UP000469325"/>
    </source>
</evidence>
<dbReference type="PANTHER" id="PTHR48105">
    <property type="entry name" value="THIOREDOXIN REDUCTASE 1-RELATED-RELATED"/>
    <property type="match status" value="1"/>
</dbReference>
<dbReference type="AlphaFoldDB" id="A0A6N7XQ11"/>
<keyword evidence="9" id="KW-1185">Reference proteome</keyword>
<reference evidence="8 9" key="1">
    <citation type="submission" date="2019-08" db="EMBL/GenBank/DDBJ databases">
        <title>In-depth cultivation of the pig gut microbiome towards novel bacterial diversity and tailored functional studies.</title>
        <authorList>
            <person name="Wylensek D."/>
            <person name="Hitch T.C.A."/>
            <person name="Clavel T."/>
        </authorList>
    </citation>
    <scope>NUCLEOTIDE SEQUENCE [LARGE SCALE GENOMIC DNA]</scope>
    <source>
        <strain evidence="8 9">CA-Schmier-601-WT-1</strain>
    </source>
</reference>
<dbReference type="GO" id="GO:0004791">
    <property type="term" value="F:thioredoxin-disulfide reductase (NADPH) activity"/>
    <property type="evidence" value="ECO:0007669"/>
    <property type="project" value="UniProtKB-EC"/>
</dbReference>
<dbReference type="PRINTS" id="PR00368">
    <property type="entry name" value="FADPNR"/>
</dbReference>
<dbReference type="PROSITE" id="PS00573">
    <property type="entry name" value="PYRIDINE_REDOX_2"/>
    <property type="match status" value="1"/>
</dbReference>
<dbReference type="Proteomes" id="UP000469325">
    <property type="component" value="Unassembled WGS sequence"/>
</dbReference>
<comment type="caution">
    <text evidence="8">The sequence shown here is derived from an EMBL/GenBank/DDBJ whole genome shotgun (WGS) entry which is preliminary data.</text>
</comment>
<dbReference type="Pfam" id="PF07992">
    <property type="entry name" value="Pyr_redox_2"/>
    <property type="match status" value="1"/>
</dbReference>
<evidence type="ECO:0000256" key="1">
    <source>
        <dbReference type="ARBA" id="ARBA00022630"/>
    </source>
</evidence>
<keyword evidence="4" id="KW-1015">Disulfide bond</keyword>
<dbReference type="InterPro" id="IPR036188">
    <property type="entry name" value="FAD/NAD-bd_sf"/>
</dbReference>
<feature type="domain" description="FAD/NAD(P)-binding" evidence="7">
    <location>
        <begin position="8"/>
        <end position="299"/>
    </location>
</feature>
<keyword evidence="3" id="KW-0560">Oxidoreductase</keyword>
<evidence type="ECO:0000256" key="6">
    <source>
        <dbReference type="ARBA" id="ARBA00048132"/>
    </source>
</evidence>